<dbReference type="PANTHER" id="PTHR43423:SF12">
    <property type="entry name" value="IRON EXPORT ATP-BINDING PROTEIN FETA-RELATED"/>
    <property type="match status" value="1"/>
</dbReference>
<dbReference type="InterPro" id="IPR027417">
    <property type="entry name" value="P-loop_NTPase"/>
</dbReference>
<reference evidence="11" key="1">
    <citation type="journal article" date="2019" name="Int. J. Syst. Evol. Microbiol.">
        <title>The Global Catalogue of Microorganisms (GCM) 10K type strain sequencing project: providing services to taxonomists for standard genome sequencing and annotation.</title>
        <authorList>
            <consortium name="The Broad Institute Genomics Platform"/>
            <consortium name="The Broad Institute Genome Sequencing Center for Infectious Disease"/>
            <person name="Wu L."/>
            <person name="Ma J."/>
        </authorList>
    </citation>
    <scope>NUCLEOTIDE SEQUENCE [LARGE SCALE GENOMIC DNA]</scope>
    <source>
        <strain evidence="11">CCM 8896</strain>
    </source>
</reference>
<name>A0ABW4J523_9LACO</name>
<evidence type="ECO:0000256" key="3">
    <source>
        <dbReference type="ARBA" id="ARBA00022519"/>
    </source>
</evidence>
<evidence type="ECO:0000256" key="2">
    <source>
        <dbReference type="ARBA" id="ARBA00022475"/>
    </source>
</evidence>
<dbReference type="PROSITE" id="PS50893">
    <property type="entry name" value="ABC_TRANSPORTER_2"/>
    <property type="match status" value="1"/>
</dbReference>
<dbReference type="SMART" id="SM00382">
    <property type="entry name" value="AAA"/>
    <property type="match status" value="1"/>
</dbReference>
<proteinExistence type="predicted"/>
<keyword evidence="2" id="KW-1003">Cell membrane</keyword>
<keyword evidence="11" id="KW-1185">Reference proteome</keyword>
<dbReference type="GO" id="GO:0005524">
    <property type="term" value="F:ATP binding"/>
    <property type="evidence" value="ECO:0007669"/>
    <property type="project" value="UniProtKB-KW"/>
</dbReference>
<dbReference type="InterPro" id="IPR003439">
    <property type="entry name" value="ABC_transporter-like_ATP-bd"/>
</dbReference>
<dbReference type="InterPro" id="IPR003593">
    <property type="entry name" value="AAA+_ATPase"/>
</dbReference>
<keyword evidence="3" id="KW-0997">Cell inner membrane</keyword>
<keyword evidence="4" id="KW-0592">Phosphate transport</keyword>
<evidence type="ECO:0000256" key="4">
    <source>
        <dbReference type="ARBA" id="ARBA00022592"/>
    </source>
</evidence>
<dbReference type="PANTHER" id="PTHR43423">
    <property type="entry name" value="ABC TRANSPORTER I FAMILY MEMBER 17"/>
    <property type="match status" value="1"/>
</dbReference>
<dbReference type="Proteomes" id="UP001597267">
    <property type="component" value="Unassembled WGS sequence"/>
</dbReference>
<evidence type="ECO:0000256" key="7">
    <source>
        <dbReference type="ARBA" id="ARBA00022967"/>
    </source>
</evidence>
<feature type="domain" description="ABC transporter" evidence="9">
    <location>
        <begin position="6"/>
        <end position="215"/>
    </location>
</feature>
<evidence type="ECO:0000256" key="8">
    <source>
        <dbReference type="ARBA" id="ARBA00023136"/>
    </source>
</evidence>
<evidence type="ECO:0000313" key="11">
    <source>
        <dbReference type="Proteomes" id="UP001597267"/>
    </source>
</evidence>
<evidence type="ECO:0000259" key="9">
    <source>
        <dbReference type="PROSITE" id="PS50893"/>
    </source>
</evidence>
<keyword evidence="7" id="KW-1278">Translocase</keyword>
<protein>
    <submittedName>
        <fullName evidence="10">ATP-binding cassette domain-containing protein</fullName>
    </submittedName>
</protein>
<evidence type="ECO:0000256" key="5">
    <source>
        <dbReference type="ARBA" id="ARBA00022741"/>
    </source>
</evidence>
<dbReference type="SUPFAM" id="SSF52540">
    <property type="entry name" value="P-loop containing nucleoside triphosphate hydrolases"/>
    <property type="match status" value="1"/>
</dbReference>
<dbReference type="RefSeq" id="WP_125712765.1">
    <property type="nucleotide sequence ID" value="NZ_JBHTOP010000002.1"/>
</dbReference>
<dbReference type="EMBL" id="JBHTOP010000002">
    <property type="protein sequence ID" value="MFD1670758.1"/>
    <property type="molecule type" value="Genomic_DNA"/>
</dbReference>
<accession>A0ABW4J523</accession>
<keyword evidence="8" id="KW-0472">Membrane</keyword>
<evidence type="ECO:0000256" key="6">
    <source>
        <dbReference type="ARBA" id="ARBA00022840"/>
    </source>
</evidence>
<evidence type="ECO:0000256" key="1">
    <source>
        <dbReference type="ARBA" id="ARBA00022448"/>
    </source>
</evidence>
<sequence length="215" mass="23888">MGKPILKGTDLGYYASDKTILQHLDFEIAPQEFVTLTGPSGGGKSTLLRLLASLISKTSGSLTFKAEEIETYEPTAYRRQVSYAFQQPQLFGQTVADNLEFPFTIRNEPFDNEKAVEFLGKVNLEPDSLNQPITELSGGERQRVALLRNILFMPEVLLLDEITTGLDVDNKAIINRLIGQLNQTEGLTIISITHDTSEFKLANRLLTLKDGQLEA</sequence>
<comment type="caution">
    <text evidence="10">The sequence shown here is derived from an EMBL/GenBank/DDBJ whole genome shotgun (WGS) entry which is preliminary data.</text>
</comment>
<evidence type="ECO:0000313" key="10">
    <source>
        <dbReference type="EMBL" id="MFD1670758.1"/>
    </source>
</evidence>
<dbReference type="Pfam" id="PF00005">
    <property type="entry name" value="ABC_tran"/>
    <property type="match status" value="1"/>
</dbReference>
<keyword evidence="1" id="KW-0813">Transport</keyword>
<organism evidence="10 11">
    <name type="scientific">Agrilactobacillus yilanensis</name>
    <dbReference type="NCBI Taxonomy" id="2485997"/>
    <lineage>
        <taxon>Bacteria</taxon>
        <taxon>Bacillati</taxon>
        <taxon>Bacillota</taxon>
        <taxon>Bacilli</taxon>
        <taxon>Lactobacillales</taxon>
        <taxon>Lactobacillaceae</taxon>
        <taxon>Agrilactobacillus</taxon>
    </lineage>
</organism>
<gene>
    <name evidence="10" type="ORF">ACFQ5M_01470</name>
</gene>
<dbReference type="Gene3D" id="3.40.50.300">
    <property type="entry name" value="P-loop containing nucleotide triphosphate hydrolases"/>
    <property type="match status" value="1"/>
</dbReference>
<keyword evidence="5" id="KW-0547">Nucleotide-binding</keyword>
<dbReference type="PROSITE" id="PS00211">
    <property type="entry name" value="ABC_TRANSPORTER_1"/>
    <property type="match status" value="1"/>
</dbReference>
<keyword evidence="6 10" id="KW-0067">ATP-binding</keyword>
<dbReference type="InterPro" id="IPR017871">
    <property type="entry name" value="ABC_transporter-like_CS"/>
</dbReference>